<dbReference type="SMART" id="SM00791">
    <property type="entry name" value="Agglutinin"/>
    <property type="match status" value="2"/>
</dbReference>
<name>A0ABR2F3S0_9ROSI</name>
<feature type="domain" description="Agglutinin" evidence="1">
    <location>
        <begin position="167"/>
        <end position="280"/>
    </location>
</feature>
<dbReference type="Pfam" id="PF07468">
    <property type="entry name" value="Agglutinin"/>
    <property type="match status" value="1"/>
</dbReference>
<protein>
    <recommendedName>
        <fullName evidence="1">Agglutinin domain-containing protein</fullName>
    </recommendedName>
</protein>
<keyword evidence="3" id="KW-1185">Reference proteome</keyword>
<feature type="domain" description="Agglutinin" evidence="1">
    <location>
        <begin position="3"/>
        <end position="162"/>
    </location>
</feature>
<evidence type="ECO:0000259" key="1">
    <source>
        <dbReference type="SMART" id="SM00791"/>
    </source>
</evidence>
<organism evidence="2 3">
    <name type="scientific">Hibiscus sabdariffa</name>
    <name type="common">roselle</name>
    <dbReference type="NCBI Taxonomy" id="183260"/>
    <lineage>
        <taxon>Eukaryota</taxon>
        <taxon>Viridiplantae</taxon>
        <taxon>Streptophyta</taxon>
        <taxon>Embryophyta</taxon>
        <taxon>Tracheophyta</taxon>
        <taxon>Spermatophyta</taxon>
        <taxon>Magnoliopsida</taxon>
        <taxon>eudicotyledons</taxon>
        <taxon>Gunneridae</taxon>
        <taxon>Pentapetalae</taxon>
        <taxon>rosids</taxon>
        <taxon>malvids</taxon>
        <taxon>Malvales</taxon>
        <taxon>Malvaceae</taxon>
        <taxon>Malvoideae</taxon>
        <taxon>Hibiscus</taxon>
    </lineage>
</organism>
<dbReference type="InterPro" id="IPR008998">
    <property type="entry name" value="Agglutinin"/>
</dbReference>
<dbReference type="SUPFAM" id="SSF50382">
    <property type="entry name" value="Agglutinin"/>
    <property type="match status" value="2"/>
</dbReference>
<sequence>MEVLLPRFIVLGPIDKLDYLTYIREGEDSDGYLIFSEAEAENPFAKFEVEFSDTDDLVHVRSCQNNKYWERTKNISITGDPDSQYWITATAGKKEEDQSKESCTLFKFSSVSAAENTVRIQHVQSGCYLCLWRLDSPTYSRCVLANYDVYDDNQCDIFTIIDWSSLLILPRYVAFKGDNEKYLCLRYLDGGYSYLQFATEDIGDPTVACEIFATDDGSIRINNDNKDTLFRPIKVNDKTIGLVNLGNDHFCKRLSYEGKDNCLNAAVSSVTQEAQLTVEEAVLTREIYSVRYDIDNARVYGETPLVVARTSASNYTQEPSTLEMKLSYTDTSTRTWKTMFSLTLGMKASMELNFPFVAKGEIEISSEFQSQVEWEKASAFTVVKQDVHTITVPPMKKTMISLIATQGWCDVPFTFLQRDTLYDGNTVISEVQGGTYTGSNYSSVKFEAKDADLK</sequence>
<evidence type="ECO:0000313" key="2">
    <source>
        <dbReference type="EMBL" id="KAK8571631.1"/>
    </source>
</evidence>
<dbReference type="InterPro" id="IPR053237">
    <property type="entry name" value="Natterin_C"/>
</dbReference>
<dbReference type="PANTHER" id="PTHR39244">
    <property type="entry name" value="NATTERIN-4"/>
    <property type="match status" value="1"/>
</dbReference>
<dbReference type="PANTHER" id="PTHR39244:SF5">
    <property type="entry name" value="NATTERIN-3-LIKE"/>
    <property type="match status" value="1"/>
</dbReference>
<gene>
    <name evidence="2" type="ORF">V6N12_027711</name>
</gene>
<dbReference type="Proteomes" id="UP001472677">
    <property type="component" value="Unassembled WGS sequence"/>
</dbReference>
<comment type="caution">
    <text evidence="2">The sequence shown here is derived from an EMBL/GenBank/DDBJ whole genome shotgun (WGS) entry which is preliminary data.</text>
</comment>
<dbReference type="InterPro" id="IPR036242">
    <property type="entry name" value="Agglutinin_dom_sf"/>
</dbReference>
<evidence type="ECO:0000313" key="3">
    <source>
        <dbReference type="Proteomes" id="UP001472677"/>
    </source>
</evidence>
<reference evidence="2 3" key="1">
    <citation type="journal article" date="2024" name="G3 (Bethesda)">
        <title>Genome assembly of Hibiscus sabdariffa L. provides insights into metabolisms of medicinal natural products.</title>
        <authorList>
            <person name="Kim T."/>
        </authorList>
    </citation>
    <scope>NUCLEOTIDE SEQUENCE [LARGE SCALE GENOMIC DNA]</scope>
    <source>
        <strain evidence="2">TK-2024</strain>
        <tissue evidence="2">Old leaves</tissue>
    </source>
</reference>
<proteinExistence type="predicted"/>
<dbReference type="SUPFAM" id="SSF56973">
    <property type="entry name" value="Aerolisin/ETX pore-forming domain"/>
    <property type="match status" value="1"/>
</dbReference>
<dbReference type="Gene3D" id="2.170.15.10">
    <property type="entry name" value="Proaerolysin, chain A, domain 3"/>
    <property type="match status" value="1"/>
</dbReference>
<accession>A0ABR2F3S0</accession>
<dbReference type="CDD" id="cd20216">
    <property type="entry name" value="PFM_HFR-2-like"/>
    <property type="match status" value="1"/>
</dbReference>
<dbReference type="EMBL" id="JBBPBM010000008">
    <property type="protein sequence ID" value="KAK8571631.1"/>
    <property type="molecule type" value="Genomic_DNA"/>
</dbReference>
<dbReference type="Gene3D" id="2.80.10.50">
    <property type="match status" value="3"/>
</dbReference>